<keyword evidence="3 6" id="KW-0560">Oxidoreductase</keyword>
<dbReference type="EMBL" id="JBEPLN010000003">
    <property type="protein sequence ID" value="MET3633649.1"/>
    <property type="molecule type" value="Genomic_DNA"/>
</dbReference>
<dbReference type="GO" id="GO:0016491">
    <property type="term" value="F:oxidoreductase activity"/>
    <property type="evidence" value="ECO:0007669"/>
    <property type="project" value="UniProtKB-KW"/>
</dbReference>
<gene>
    <name evidence="6" type="primary">azoR</name>
    <name evidence="8" type="ORF">ABID28_000282</name>
</gene>
<reference evidence="8 9" key="1">
    <citation type="submission" date="2024-06" db="EMBL/GenBank/DDBJ databases">
        <title>Genomic Encyclopedia of Type Strains, Phase IV (KMG-IV): sequencing the most valuable type-strain genomes for metagenomic binning, comparative biology and taxonomic classification.</title>
        <authorList>
            <person name="Goeker M."/>
        </authorList>
    </citation>
    <scope>NUCLEOTIDE SEQUENCE [LARGE SCALE GENOMIC DNA]</scope>
    <source>
        <strain evidence="8 9">DSM 28302</strain>
    </source>
</reference>
<sequence>MAKVLFVKGHPLEKEQSYSLKAFEAFKDSYQSLYPDDEIIEIDVYDGTIPSLDKELLEAMSLAKKGGELTSSQADKLDRFNHSTETFLSSDKVVIANPLWNLQIPSHLLSWINTITVAGKTFKYTPNGVVGRATDKKLLHIQANGGLYNGQDTASQYIKSIFNFIGIDSIQSVYVEGHAYQPDQADDILNQAINDLKEIAKTF</sequence>
<comment type="function">
    <text evidence="6">Quinone reductase that provides resistance to thiol-specific stress caused by electrophilic quinones.</text>
</comment>
<dbReference type="InterPro" id="IPR023048">
    <property type="entry name" value="NADH:quinone_OxRdtase_FMN_depd"/>
</dbReference>
<organism evidence="8 9">
    <name type="scientific">Streptococcus porcorum</name>
    <dbReference type="NCBI Taxonomy" id="701526"/>
    <lineage>
        <taxon>Bacteria</taxon>
        <taxon>Bacillati</taxon>
        <taxon>Bacillota</taxon>
        <taxon>Bacilli</taxon>
        <taxon>Lactobacillales</taxon>
        <taxon>Streptococcaceae</taxon>
        <taxon>Streptococcus</taxon>
    </lineage>
</organism>
<dbReference type="EC" id="1.6.5.-" evidence="6"/>
<dbReference type="EC" id="1.7.1.17" evidence="6"/>
<evidence type="ECO:0000259" key="7">
    <source>
        <dbReference type="Pfam" id="PF02525"/>
    </source>
</evidence>
<dbReference type="HAMAP" id="MF_01216">
    <property type="entry name" value="Azoreductase_type1"/>
    <property type="match status" value="1"/>
</dbReference>
<evidence type="ECO:0000256" key="6">
    <source>
        <dbReference type="HAMAP-Rule" id="MF_01216"/>
    </source>
</evidence>
<protein>
    <recommendedName>
        <fullName evidence="6">FMN dependent NADH:quinone oxidoreductase</fullName>
        <ecNumber evidence="6">1.6.5.-</ecNumber>
    </recommendedName>
    <alternativeName>
        <fullName evidence="6">Azo-dye reductase</fullName>
    </alternativeName>
    <alternativeName>
        <fullName evidence="6">FMN-dependent NADH-azo compound oxidoreductase</fullName>
    </alternativeName>
    <alternativeName>
        <fullName evidence="6">FMN-dependent NADH-azoreductase</fullName>
        <ecNumber evidence="6">1.7.1.17</ecNumber>
    </alternativeName>
</protein>
<dbReference type="Proteomes" id="UP001549037">
    <property type="component" value="Unassembled WGS sequence"/>
</dbReference>
<dbReference type="PANTHER" id="PTHR43741:SF7">
    <property type="entry name" value="FMN-DEPENDENT NADH:QUINONE OXIDOREDUCTASE"/>
    <property type="match status" value="1"/>
</dbReference>
<name>A0ABV2JD18_9STRE</name>
<comment type="cofactor">
    <cofactor evidence="6">
        <name>FMN</name>
        <dbReference type="ChEBI" id="CHEBI:58210"/>
    </cofactor>
    <text evidence="6">Binds 1 FMN per subunit.</text>
</comment>
<accession>A0ABV2JD18</accession>
<dbReference type="InterPro" id="IPR003680">
    <property type="entry name" value="Flavodoxin_fold"/>
</dbReference>
<keyword evidence="1 6" id="KW-0285">Flavoprotein</keyword>
<dbReference type="Gene3D" id="3.40.50.360">
    <property type="match status" value="1"/>
</dbReference>
<feature type="binding site" evidence="6">
    <location>
        <begin position="17"/>
        <end position="19"/>
    </location>
    <ligand>
        <name>FMN</name>
        <dbReference type="ChEBI" id="CHEBI:58210"/>
    </ligand>
</feature>
<dbReference type="InterPro" id="IPR029039">
    <property type="entry name" value="Flavoprotein-like_sf"/>
</dbReference>
<comment type="caution">
    <text evidence="8">The sequence shown here is derived from an EMBL/GenBank/DDBJ whole genome shotgun (WGS) entry which is preliminary data.</text>
</comment>
<evidence type="ECO:0000256" key="3">
    <source>
        <dbReference type="ARBA" id="ARBA00023002"/>
    </source>
</evidence>
<keyword evidence="2 6" id="KW-0288">FMN</keyword>
<evidence type="ECO:0000256" key="2">
    <source>
        <dbReference type="ARBA" id="ARBA00022643"/>
    </source>
</evidence>
<dbReference type="SUPFAM" id="SSF52218">
    <property type="entry name" value="Flavoproteins"/>
    <property type="match status" value="1"/>
</dbReference>
<dbReference type="RefSeq" id="WP_354367391.1">
    <property type="nucleotide sequence ID" value="NZ_JBEPLN010000003.1"/>
</dbReference>
<keyword evidence="9" id="KW-1185">Reference proteome</keyword>
<dbReference type="Pfam" id="PF02525">
    <property type="entry name" value="Flavodoxin_2"/>
    <property type="match status" value="1"/>
</dbReference>
<proteinExistence type="inferred from homology"/>
<dbReference type="InterPro" id="IPR050104">
    <property type="entry name" value="FMN-dep_NADH:Q_OxRdtase_AzoR1"/>
</dbReference>
<evidence type="ECO:0000256" key="5">
    <source>
        <dbReference type="ARBA" id="ARBA00048542"/>
    </source>
</evidence>
<comment type="caution">
    <text evidence="6">Lacks conserved residue(s) required for the propagation of feature annotation.</text>
</comment>
<evidence type="ECO:0000313" key="8">
    <source>
        <dbReference type="EMBL" id="MET3633649.1"/>
    </source>
</evidence>
<evidence type="ECO:0000256" key="1">
    <source>
        <dbReference type="ARBA" id="ARBA00022630"/>
    </source>
</evidence>
<dbReference type="PANTHER" id="PTHR43741">
    <property type="entry name" value="FMN-DEPENDENT NADH-AZOREDUCTASE 1"/>
    <property type="match status" value="1"/>
</dbReference>
<evidence type="ECO:0000313" key="9">
    <source>
        <dbReference type="Proteomes" id="UP001549037"/>
    </source>
</evidence>
<evidence type="ECO:0000256" key="4">
    <source>
        <dbReference type="ARBA" id="ARBA00023027"/>
    </source>
</evidence>
<comment type="similarity">
    <text evidence="6">Belongs to the azoreductase type 1 family.</text>
</comment>
<comment type="catalytic activity">
    <reaction evidence="6">
        <text>2 a quinone + NADH + H(+) = 2 a 1,4-benzosemiquinone + NAD(+)</text>
        <dbReference type="Rhea" id="RHEA:65952"/>
        <dbReference type="ChEBI" id="CHEBI:15378"/>
        <dbReference type="ChEBI" id="CHEBI:57540"/>
        <dbReference type="ChEBI" id="CHEBI:57945"/>
        <dbReference type="ChEBI" id="CHEBI:132124"/>
        <dbReference type="ChEBI" id="CHEBI:134225"/>
    </reaction>
</comment>
<keyword evidence="4 6" id="KW-0520">NAD</keyword>
<comment type="function">
    <text evidence="6">Also exhibits azoreductase activity. Catalyzes the reductive cleavage of the azo bond in aromatic azo compounds to the corresponding amines.</text>
</comment>
<comment type="subunit">
    <text evidence="6">Homodimer.</text>
</comment>
<feature type="domain" description="Flavodoxin-like fold" evidence="7">
    <location>
        <begin position="3"/>
        <end position="198"/>
    </location>
</feature>
<comment type="catalytic activity">
    <reaction evidence="5">
        <text>N,N-dimethyl-1,4-phenylenediamine + anthranilate + 2 NAD(+) = 2-(4-dimethylaminophenyl)diazenylbenzoate + 2 NADH + 2 H(+)</text>
        <dbReference type="Rhea" id="RHEA:55872"/>
        <dbReference type="ChEBI" id="CHEBI:15378"/>
        <dbReference type="ChEBI" id="CHEBI:15783"/>
        <dbReference type="ChEBI" id="CHEBI:16567"/>
        <dbReference type="ChEBI" id="CHEBI:57540"/>
        <dbReference type="ChEBI" id="CHEBI:57945"/>
        <dbReference type="ChEBI" id="CHEBI:71579"/>
        <dbReference type="EC" id="1.7.1.17"/>
    </reaction>
    <physiologicalReaction direction="right-to-left" evidence="5">
        <dbReference type="Rhea" id="RHEA:55874"/>
    </physiologicalReaction>
</comment>